<organism evidence="2 3">
    <name type="scientific">Bradyrhizobium cytisi</name>
    <dbReference type="NCBI Taxonomy" id="515489"/>
    <lineage>
        <taxon>Bacteria</taxon>
        <taxon>Pseudomonadati</taxon>
        <taxon>Pseudomonadota</taxon>
        <taxon>Alphaproteobacteria</taxon>
        <taxon>Hyphomicrobiales</taxon>
        <taxon>Nitrobacteraceae</taxon>
        <taxon>Bradyrhizobium</taxon>
    </lineage>
</organism>
<dbReference type="Gene3D" id="3.40.190.10">
    <property type="entry name" value="Periplasmic binding protein-like II"/>
    <property type="match status" value="2"/>
</dbReference>
<proteinExistence type="predicted"/>
<dbReference type="Pfam" id="PF13531">
    <property type="entry name" value="SBP_bac_11"/>
    <property type="match status" value="1"/>
</dbReference>
<sequence>MRTFSLAAGGILAVMMLSSTATAAELRVLAGGAMTAVWAGLKPKFEQTSGHKLDIFFGTTPNLIKEATSGKPFDVGVVPVEVMRDAGARSHFAAGPTLDIARVGLGVAVRAGAPKPNISTPDTLKAALLQAESVASIPESATGYSIARVFERLGITEQMKAKMKAQPTPAEVVAVVAKGEAELALFLMNVLTVPGLDVVGPFPADLQQDVVFTAALGAGTKEAAAAKALVDYLKTPDAISVIKSKGMTPG</sequence>
<keyword evidence="3" id="KW-1185">Reference proteome</keyword>
<evidence type="ECO:0000256" key="1">
    <source>
        <dbReference type="SAM" id="SignalP"/>
    </source>
</evidence>
<dbReference type="GO" id="GO:0015689">
    <property type="term" value="P:molybdate ion transport"/>
    <property type="evidence" value="ECO:0007669"/>
    <property type="project" value="TreeGrafter"/>
</dbReference>
<dbReference type="PANTHER" id="PTHR30632:SF11">
    <property type="entry name" value="BLR4797 PROTEIN"/>
    <property type="match status" value="1"/>
</dbReference>
<dbReference type="PANTHER" id="PTHR30632">
    <property type="entry name" value="MOLYBDATE-BINDING PERIPLASMIC PROTEIN"/>
    <property type="match status" value="1"/>
</dbReference>
<evidence type="ECO:0000313" key="3">
    <source>
        <dbReference type="Proteomes" id="UP000324853"/>
    </source>
</evidence>
<dbReference type="InterPro" id="IPR050682">
    <property type="entry name" value="ModA/WtpA"/>
</dbReference>
<name>A0A5S4WR89_9BRAD</name>
<dbReference type="OrthoDB" id="8226110at2"/>
<reference evidence="2 3" key="1">
    <citation type="submission" date="2019-08" db="EMBL/GenBank/DDBJ databases">
        <title>Bradyrhizobium hipponensis sp. nov., a rhizobium isolated from a Lupinus angustifolius root nodule in Tunisia.</title>
        <authorList>
            <person name="Off K."/>
            <person name="Rejili M."/>
            <person name="Mars M."/>
            <person name="Brachmann A."/>
            <person name="Marin M."/>
        </authorList>
    </citation>
    <scope>NUCLEOTIDE SEQUENCE [LARGE SCALE GENOMIC DNA]</scope>
    <source>
        <strain evidence="2 3">CTAW11</strain>
    </source>
</reference>
<dbReference type="Proteomes" id="UP000324853">
    <property type="component" value="Unassembled WGS sequence"/>
</dbReference>
<evidence type="ECO:0000313" key="2">
    <source>
        <dbReference type="EMBL" id="TYL83108.1"/>
    </source>
</evidence>
<protein>
    <submittedName>
        <fullName evidence="2">ABC transporter substrate-binding protein</fullName>
    </submittedName>
</protein>
<gene>
    <name evidence="2" type="ORF">FXB38_19930</name>
</gene>
<dbReference type="GO" id="GO:0030973">
    <property type="term" value="F:molybdate ion binding"/>
    <property type="evidence" value="ECO:0007669"/>
    <property type="project" value="TreeGrafter"/>
</dbReference>
<feature type="chain" id="PRO_5024351867" evidence="1">
    <location>
        <begin position="24"/>
        <end position="250"/>
    </location>
</feature>
<dbReference type="EMBL" id="VSSR01000031">
    <property type="protein sequence ID" value="TYL83108.1"/>
    <property type="molecule type" value="Genomic_DNA"/>
</dbReference>
<dbReference type="AlphaFoldDB" id="A0A5S4WR89"/>
<feature type="signal peptide" evidence="1">
    <location>
        <begin position="1"/>
        <end position="23"/>
    </location>
</feature>
<dbReference type="SUPFAM" id="SSF53850">
    <property type="entry name" value="Periplasmic binding protein-like II"/>
    <property type="match status" value="1"/>
</dbReference>
<comment type="caution">
    <text evidence="2">The sequence shown here is derived from an EMBL/GenBank/DDBJ whole genome shotgun (WGS) entry which is preliminary data.</text>
</comment>
<accession>A0A5S4WR89</accession>
<keyword evidence="1" id="KW-0732">Signal</keyword>